<dbReference type="Proteomes" id="UP000029120">
    <property type="component" value="Chromosome 4"/>
</dbReference>
<feature type="region of interest" description="Disordered" evidence="1">
    <location>
        <begin position="444"/>
        <end position="484"/>
    </location>
</feature>
<dbReference type="Pfam" id="PF10536">
    <property type="entry name" value="PMD"/>
    <property type="match status" value="1"/>
</dbReference>
<evidence type="ECO:0000256" key="1">
    <source>
        <dbReference type="SAM" id="MobiDB-lite"/>
    </source>
</evidence>
<evidence type="ECO:0000313" key="4">
    <source>
        <dbReference type="Proteomes" id="UP000029120"/>
    </source>
</evidence>
<dbReference type="EMBL" id="CM002872">
    <property type="protein sequence ID" value="KFK35845.1"/>
    <property type="molecule type" value="Genomic_DNA"/>
</dbReference>
<feature type="region of interest" description="Disordered" evidence="1">
    <location>
        <begin position="498"/>
        <end position="531"/>
    </location>
</feature>
<feature type="compositionally biased region" description="Basic residues" evidence="1">
    <location>
        <begin position="460"/>
        <end position="475"/>
    </location>
</feature>
<accession>A0A087H143</accession>
<sequence>MDSVTENHKDACFLKPSVTSIDDGPIAKLPPRGQRLSLCSTELDDLSREISTTGFRSANRDFTTWVKKMEALHEPIWRKAGIFEAIQASVYKIPKDQSLVLSLVEKWCSQTKSFVFPWGEATITLEDVMLLLGFSVLGSSVSAPLDSFSLEMRDVLEKLKKGREENCSSDGCVSQKSWISSFMNRDDEKKIEHEAFLTLWLSNYVFPDAYRLSISKNVFPLAVRLARGERVALAPAVLASLYRDLSRIHGFRKSDNKVKLESLFKLVQVWIWERFSSISPHAREIKNGEPRIARWSIRKKKCERNDGRLSFDGFEWRPYGKTIRNWNPPKFYVEEGKWLSVDESLDDEFVSFARCLRVAKLGGIGFVEDYYPNRVAMQFGLDQDLPRLVTYLSDLTEKEAWDDYNKSLDGEKLYVPSRLTTTSVTARYQEWWLKSISKFLSSEETNRDGDASRNVQAKLQRSRKRREARAEKKKGKVGDCGGSSSREVMTLSELFQKELGKRTHEEDDDGNIRVAESRKKSKGDVSESVGKRSDDEVYVRYDVKKGVGKIEDCGGLTSREMTLSELYQELAKRTSEHLRNERCKRAREDDVNGTIAEMTKSGNKTGGDTSESGLVQKVVSEVETVATQETRLFFV</sequence>
<name>A0A087H143_ARAAL</name>
<dbReference type="GO" id="GO:0010073">
    <property type="term" value="P:meristem maintenance"/>
    <property type="evidence" value="ECO:0007669"/>
    <property type="project" value="InterPro"/>
</dbReference>
<dbReference type="InterPro" id="IPR044824">
    <property type="entry name" value="MAIN-like"/>
</dbReference>
<organism evidence="3 4">
    <name type="scientific">Arabis alpina</name>
    <name type="common">Alpine rock-cress</name>
    <dbReference type="NCBI Taxonomy" id="50452"/>
    <lineage>
        <taxon>Eukaryota</taxon>
        <taxon>Viridiplantae</taxon>
        <taxon>Streptophyta</taxon>
        <taxon>Embryophyta</taxon>
        <taxon>Tracheophyta</taxon>
        <taxon>Spermatophyta</taxon>
        <taxon>Magnoliopsida</taxon>
        <taxon>eudicotyledons</taxon>
        <taxon>Gunneridae</taxon>
        <taxon>Pentapetalae</taxon>
        <taxon>rosids</taxon>
        <taxon>malvids</taxon>
        <taxon>Brassicales</taxon>
        <taxon>Brassicaceae</taxon>
        <taxon>Arabideae</taxon>
        <taxon>Arabis</taxon>
    </lineage>
</organism>
<dbReference type="AlphaFoldDB" id="A0A087H143"/>
<proteinExistence type="predicted"/>
<reference evidence="4" key="1">
    <citation type="journal article" date="2015" name="Nat. Plants">
        <title>Genome expansion of Arabis alpina linked with retrotransposition and reduced symmetric DNA methylation.</title>
        <authorList>
            <person name="Willing E.M."/>
            <person name="Rawat V."/>
            <person name="Mandakova T."/>
            <person name="Maumus F."/>
            <person name="James G.V."/>
            <person name="Nordstroem K.J."/>
            <person name="Becker C."/>
            <person name="Warthmann N."/>
            <person name="Chica C."/>
            <person name="Szarzynska B."/>
            <person name="Zytnicki M."/>
            <person name="Albani M.C."/>
            <person name="Kiefer C."/>
            <person name="Bergonzi S."/>
            <person name="Castaings L."/>
            <person name="Mateos J.L."/>
            <person name="Berns M.C."/>
            <person name="Bujdoso N."/>
            <person name="Piofczyk T."/>
            <person name="de Lorenzo L."/>
            <person name="Barrero-Sicilia C."/>
            <person name="Mateos I."/>
            <person name="Piednoel M."/>
            <person name="Hagmann J."/>
            <person name="Chen-Min-Tao R."/>
            <person name="Iglesias-Fernandez R."/>
            <person name="Schuster S.C."/>
            <person name="Alonso-Blanco C."/>
            <person name="Roudier F."/>
            <person name="Carbonero P."/>
            <person name="Paz-Ares J."/>
            <person name="Davis S.J."/>
            <person name="Pecinka A."/>
            <person name="Quesneville H."/>
            <person name="Colot V."/>
            <person name="Lysak M.A."/>
            <person name="Weigel D."/>
            <person name="Coupland G."/>
            <person name="Schneeberger K."/>
        </authorList>
    </citation>
    <scope>NUCLEOTIDE SEQUENCE [LARGE SCALE GENOMIC DNA]</scope>
    <source>
        <strain evidence="4">cv. Pajares</strain>
    </source>
</reference>
<dbReference type="InterPro" id="IPR019557">
    <property type="entry name" value="AminoTfrase-like_pln_mobile"/>
</dbReference>
<dbReference type="PANTHER" id="PTHR46033:SF67">
    <property type="entry name" value="AMINOTRANSFERASE-LIKE, PLANT MOBILE DOMAIN FAMILY PROTEIN"/>
    <property type="match status" value="1"/>
</dbReference>
<feature type="compositionally biased region" description="Basic and acidic residues" evidence="1">
    <location>
        <begin position="515"/>
        <end position="531"/>
    </location>
</feature>
<evidence type="ECO:0000313" key="3">
    <source>
        <dbReference type="EMBL" id="KFK35845.1"/>
    </source>
</evidence>
<dbReference type="PANTHER" id="PTHR46033">
    <property type="entry name" value="PROTEIN MAIN-LIKE 2"/>
    <property type="match status" value="1"/>
</dbReference>
<protein>
    <recommendedName>
        <fullName evidence="2">Aminotransferase-like plant mobile domain-containing protein</fullName>
    </recommendedName>
</protein>
<dbReference type="OrthoDB" id="1572276at2759"/>
<dbReference type="OMA" id="MGHQDFA"/>
<keyword evidence="4" id="KW-1185">Reference proteome</keyword>
<evidence type="ECO:0000259" key="2">
    <source>
        <dbReference type="Pfam" id="PF10536"/>
    </source>
</evidence>
<feature type="domain" description="Aminotransferase-like plant mobile" evidence="2">
    <location>
        <begin position="81"/>
        <end position="432"/>
    </location>
</feature>
<gene>
    <name evidence="3" type="ordered locus">AALP_Aa4g044400</name>
</gene>
<dbReference type="eggNOG" id="ENOG502QSN7">
    <property type="taxonomic scope" value="Eukaryota"/>
</dbReference>
<dbReference type="Gramene" id="KFK35845">
    <property type="protein sequence ID" value="KFK35845"/>
    <property type="gene ID" value="AALP_AA4G044400"/>
</dbReference>